<dbReference type="InterPro" id="IPR050411">
    <property type="entry name" value="AlphaKG_dependent_hydroxylases"/>
</dbReference>
<dbReference type="Pfam" id="PF02668">
    <property type="entry name" value="TauD"/>
    <property type="match status" value="1"/>
</dbReference>
<dbReference type="GO" id="GO:0016706">
    <property type="term" value="F:2-oxoglutarate-dependent dioxygenase activity"/>
    <property type="evidence" value="ECO:0007669"/>
    <property type="project" value="UniProtKB-ARBA"/>
</dbReference>
<keyword evidence="6" id="KW-0124">Carnitine biosynthesis</keyword>
<evidence type="ECO:0000256" key="9">
    <source>
        <dbReference type="ARBA" id="ARBA00023004"/>
    </source>
</evidence>
<dbReference type="InterPro" id="IPR010376">
    <property type="entry name" value="GBBH-like_N"/>
</dbReference>
<comment type="pathway">
    <text evidence="3">Amine and polyamine biosynthesis; carnitine biosynthesis.</text>
</comment>
<dbReference type="PANTHER" id="PTHR10696">
    <property type="entry name" value="GAMMA-BUTYROBETAINE HYDROXYLASE-RELATED"/>
    <property type="match status" value="1"/>
</dbReference>
<dbReference type="InterPro" id="IPR003819">
    <property type="entry name" value="TauD/TfdA-like"/>
</dbReference>
<evidence type="ECO:0000313" key="12">
    <source>
        <dbReference type="Proteomes" id="UP000085678"/>
    </source>
</evidence>
<dbReference type="FunFam" id="3.30.2020.30:FF:000002">
    <property type="entry name" value="Putative gamma-butyrobetaine dioxygenase"/>
    <property type="match status" value="1"/>
</dbReference>
<sequence>MIGSIRRLSIAAGIWPKRWTLCSSAIKRSFQRPRPIQGSSTVLSKYWFSGPLTRTLSTMAQVSSADGSHCTAKQVKLNDENKCVRVTWGDGKEDEYPYVWLRDNCQCPECFVSSSASRAFLMANLDPDVKPKNVQADDDYTVTVTWEDGHNSSFKADWLLYRSFSSEQQHRRLRLYRPEWKHWGANEMQGKIPQFAFGEVMSEDRSLHDFLHTLDVMGLVMLKNTPTMTGQLEKLGKRIAYLRPTNYELVFTVQNKVAPNNLAFTAKRLGLHNDLPFYHHTPEIQLLHCIKQADGMGGSNEFVDGPYVAKQLRDLNPEAYKTLTTTLVDFYDVGEEAYKFNFAYRWPVIALGRDGEPESIFYNDQVRAYQLNIPAEEVYGFYKALKEFHKLMYDPKNIVEVKMEEGDIVCFANKRVLHGRTGYENVKGERHLEGAYFDWDEVRSRVRVLKRDLNIEP</sequence>
<keyword evidence="12" id="KW-1185">Reference proteome</keyword>
<comment type="similarity">
    <text evidence="4">Belongs to the gamma-BBH/TMLD family.</text>
</comment>
<evidence type="ECO:0000256" key="6">
    <source>
        <dbReference type="ARBA" id="ARBA00022873"/>
    </source>
</evidence>
<dbReference type="GO" id="GO:0046872">
    <property type="term" value="F:metal ion binding"/>
    <property type="evidence" value="ECO:0007669"/>
    <property type="project" value="UniProtKB-KW"/>
</dbReference>
<dbReference type="GO" id="GO:0045329">
    <property type="term" value="P:carnitine biosynthetic process"/>
    <property type="evidence" value="ECO:0007669"/>
    <property type="project" value="UniProtKB-UniPathway"/>
</dbReference>
<reference evidence="13" key="1">
    <citation type="submission" date="2025-08" db="UniProtKB">
        <authorList>
            <consortium name="RefSeq"/>
        </authorList>
    </citation>
    <scope>IDENTIFICATION</scope>
    <source>
        <tissue evidence="13">Gonads</tissue>
    </source>
</reference>
<evidence type="ECO:0000256" key="3">
    <source>
        <dbReference type="ARBA" id="ARBA00005022"/>
    </source>
</evidence>
<comment type="cofactor">
    <cofactor evidence="1">
        <name>Fe(2+)</name>
        <dbReference type="ChEBI" id="CHEBI:29033"/>
    </cofactor>
</comment>
<evidence type="ECO:0000256" key="2">
    <source>
        <dbReference type="ARBA" id="ARBA00001961"/>
    </source>
</evidence>
<evidence type="ECO:0000256" key="1">
    <source>
        <dbReference type="ARBA" id="ARBA00001954"/>
    </source>
</evidence>
<feature type="domain" description="TauD/TfdA-like" evidence="10">
    <location>
        <begin position="192"/>
        <end position="436"/>
    </location>
</feature>
<dbReference type="UniPathway" id="UPA00118"/>
<proteinExistence type="inferred from homology"/>
<dbReference type="FunFam" id="3.60.130.10:FF:000001">
    <property type="entry name" value="Trimethyllysine dioxygenase, mitochondrial"/>
    <property type="match status" value="1"/>
</dbReference>
<dbReference type="SUPFAM" id="SSF51197">
    <property type="entry name" value="Clavaminate synthase-like"/>
    <property type="match status" value="1"/>
</dbReference>
<gene>
    <name evidence="13" type="primary">LOC106151224</name>
</gene>
<accession>A0A1S3H1J6</accession>
<dbReference type="OrthoDB" id="406634at2759"/>
<evidence type="ECO:0000256" key="7">
    <source>
        <dbReference type="ARBA" id="ARBA00022964"/>
    </source>
</evidence>
<dbReference type="Gene3D" id="3.30.2020.30">
    <property type="match status" value="1"/>
</dbReference>
<dbReference type="RefSeq" id="XP_013379807.1">
    <property type="nucleotide sequence ID" value="XM_013524353.1"/>
</dbReference>
<evidence type="ECO:0000256" key="8">
    <source>
        <dbReference type="ARBA" id="ARBA00023002"/>
    </source>
</evidence>
<dbReference type="PANTHER" id="PTHR10696:SF33">
    <property type="entry name" value="GAMMA-BUTYROBETAINE DIOXYGENASE"/>
    <property type="match status" value="1"/>
</dbReference>
<organism evidence="12 13">
    <name type="scientific">Lingula anatina</name>
    <name type="common">Brachiopod</name>
    <name type="synonym">Lingula unguis</name>
    <dbReference type="NCBI Taxonomy" id="7574"/>
    <lineage>
        <taxon>Eukaryota</taxon>
        <taxon>Metazoa</taxon>
        <taxon>Spiralia</taxon>
        <taxon>Lophotrochozoa</taxon>
        <taxon>Brachiopoda</taxon>
        <taxon>Linguliformea</taxon>
        <taxon>Lingulata</taxon>
        <taxon>Lingulida</taxon>
        <taxon>Linguloidea</taxon>
        <taxon>Lingulidae</taxon>
        <taxon>Lingula</taxon>
    </lineage>
</organism>
<dbReference type="AlphaFoldDB" id="A0A1S3H1J6"/>
<keyword evidence="9" id="KW-0408">Iron</keyword>
<dbReference type="InterPro" id="IPR042098">
    <property type="entry name" value="TauD-like_sf"/>
</dbReference>
<evidence type="ECO:0000259" key="10">
    <source>
        <dbReference type="Pfam" id="PF02668"/>
    </source>
</evidence>
<keyword evidence="7 13" id="KW-0223">Dioxygenase</keyword>
<dbReference type="GeneID" id="106151224"/>
<dbReference type="Gene3D" id="3.60.130.10">
    <property type="entry name" value="Clavaminate synthase-like"/>
    <property type="match status" value="1"/>
</dbReference>
<dbReference type="Pfam" id="PF06155">
    <property type="entry name" value="GBBH-like_N"/>
    <property type="match status" value="1"/>
</dbReference>
<name>A0A1S3H1J6_LINAN</name>
<dbReference type="Proteomes" id="UP000085678">
    <property type="component" value="Unplaced"/>
</dbReference>
<evidence type="ECO:0000256" key="5">
    <source>
        <dbReference type="ARBA" id="ARBA00022723"/>
    </source>
</evidence>
<evidence type="ECO:0000256" key="4">
    <source>
        <dbReference type="ARBA" id="ARBA00008654"/>
    </source>
</evidence>
<keyword evidence="5" id="KW-0479">Metal-binding</keyword>
<dbReference type="InterPro" id="IPR038492">
    <property type="entry name" value="GBBH-like_N_sf"/>
</dbReference>
<dbReference type="CDD" id="cd00250">
    <property type="entry name" value="CAS_like"/>
    <property type="match status" value="1"/>
</dbReference>
<comment type="cofactor">
    <cofactor evidence="2">
        <name>L-ascorbate</name>
        <dbReference type="ChEBI" id="CHEBI:38290"/>
    </cofactor>
</comment>
<evidence type="ECO:0000259" key="11">
    <source>
        <dbReference type="Pfam" id="PF06155"/>
    </source>
</evidence>
<feature type="domain" description="Gamma-butyrobetaine hydroxylase-like N-terminal" evidence="11">
    <location>
        <begin position="76"/>
        <end position="159"/>
    </location>
</feature>
<dbReference type="GO" id="GO:0005739">
    <property type="term" value="C:mitochondrion"/>
    <property type="evidence" value="ECO:0007669"/>
    <property type="project" value="TreeGrafter"/>
</dbReference>
<protein>
    <submittedName>
        <fullName evidence="13">Gamma-butyrobetaine dioxygenase isoform X2</fullName>
    </submittedName>
</protein>
<keyword evidence="8" id="KW-0560">Oxidoreductase</keyword>
<evidence type="ECO:0000313" key="13">
    <source>
        <dbReference type="RefSeq" id="XP_013379807.1"/>
    </source>
</evidence>